<dbReference type="Proteomes" id="UP001081071">
    <property type="component" value="Unassembled WGS sequence"/>
</dbReference>
<dbReference type="InterPro" id="IPR036390">
    <property type="entry name" value="WH_DNA-bd_sf"/>
</dbReference>
<reference evidence="2" key="1">
    <citation type="submission" date="2022-12" db="EMBL/GenBank/DDBJ databases">
        <authorList>
            <person name="Krivoruchko A.V."/>
            <person name="Elkin A."/>
        </authorList>
    </citation>
    <scope>NUCLEOTIDE SEQUENCE</scope>
    <source>
        <strain evidence="2">IEGM 1391</strain>
    </source>
</reference>
<proteinExistence type="predicted"/>
<keyword evidence="3" id="KW-1185">Reference proteome</keyword>
<organism evidence="2 3">
    <name type="scientific">Rhodococcus ruber</name>
    <dbReference type="NCBI Taxonomy" id="1830"/>
    <lineage>
        <taxon>Bacteria</taxon>
        <taxon>Bacillati</taxon>
        <taxon>Actinomycetota</taxon>
        <taxon>Actinomycetes</taxon>
        <taxon>Mycobacteriales</taxon>
        <taxon>Nocardiaceae</taxon>
        <taxon>Rhodococcus</taxon>
    </lineage>
</organism>
<dbReference type="RefSeq" id="WP_269601783.1">
    <property type="nucleotide sequence ID" value="NZ_JAPWIJ010000001.1"/>
</dbReference>
<dbReference type="SUPFAM" id="SSF46785">
    <property type="entry name" value="Winged helix' DNA-binding domain"/>
    <property type="match status" value="1"/>
</dbReference>
<dbReference type="Gene3D" id="1.10.10.10">
    <property type="entry name" value="Winged helix-like DNA-binding domain superfamily/Winged helix DNA-binding domain"/>
    <property type="match status" value="1"/>
</dbReference>
<comment type="caution">
    <text evidence="2">The sequence shown here is derived from an EMBL/GenBank/DDBJ whole genome shotgun (WGS) entry which is preliminary data.</text>
</comment>
<dbReference type="PANTHER" id="PTHR33164">
    <property type="entry name" value="TRANSCRIPTIONAL REGULATOR, MARR FAMILY"/>
    <property type="match status" value="1"/>
</dbReference>
<dbReference type="InterPro" id="IPR036388">
    <property type="entry name" value="WH-like_DNA-bd_sf"/>
</dbReference>
<dbReference type="InterPro" id="IPR000835">
    <property type="entry name" value="HTH_MarR-typ"/>
</dbReference>
<dbReference type="SMART" id="SM00347">
    <property type="entry name" value="HTH_MARR"/>
    <property type="match status" value="1"/>
</dbReference>
<dbReference type="EMBL" id="JAPWIJ010000001">
    <property type="protein sequence ID" value="MCZ4517178.1"/>
    <property type="molecule type" value="Genomic_DNA"/>
</dbReference>
<feature type="domain" description="HTH marR-type" evidence="1">
    <location>
        <begin position="21"/>
        <end position="121"/>
    </location>
</feature>
<evidence type="ECO:0000313" key="3">
    <source>
        <dbReference type="Proteomes" id="UP001081071"/>
    </source>
</evidence>
<dbReference type="Pfam" id="PF12802">
    <property type="entry name" value="MarR_2"/>
    <property type="match status" value="1"/>
</dbReference>
<gene>
    <name evidence="2" type="ORF">O4220_01525</name>
</gene>
<evidence type="ECO:0000313" key="2">
    <source>
        <dbReference type="EMBL" id="MCZ4517178.1"/>
    </source>
</evidence>
<dbReference type="InterPro" id="IPR039422">
    <property type="entry name" value="MarR/SlyA-like"/>
</dbReference>
<name>A0ABT4M8B5_9NOCA</name>
<accession>A0ABT4M8B5</accession>
<sequence length="144" mass="16127">MDSVLNAMRRTSALSVSMRQALAQRSGMHVTDAECVDLLRGHDRLSAGDIAQATGLSKGAVTALIKRLRHADIVVTQVDEFDRRKVWVSVDTNRISAIVEEYRTVASETTRILDSYDDEQLGVIEDYNERLGDLYERLSNDQLS</sequence>
<protein>
    <submittedName>
        <fullName evidence="2">MarR family transcriptional regulator</fullName>
    </submittedName>
</protein>
<dbReference type="PANTHER" id="PTHR33164:SF106">
    <property type="entry name" value="TRANSCRIPTIONAL REGULATORY PROTEIN"/>
    <property type="match status" value="1"/>
</dbReference>
<evidence type="ECO:0000259" key="1">
    <source>
        <dbReference type="SMART" id="SM00347"/>
    </source>
</evidence>